<feature type="region of interest" description="Disordered" evidence="1">
    <location>
        <begin position="270"/>
        <end position="305"/>
    </location>
</feature>
<protein>
    <submittedName>
        <fullName evidence="2">Uncharacterized protein</fullName>
    </submittedName>
</protein>
<feature type="compositionally biased region" description="Polar residues" evidence="1">
    <location>
        <begin position="110"/>
        <end position="134"/>
    </location>
</feature>
<keyword evidence="3" id="KW-1185">Reference proteome</keyword>
<evidence type="ECO:0000256" key="1">
    <source>
        <dbReference type="SAM" id="MobiDB-lite"/>
    </source>
</evidence>
<dbReference type="AlphaFoldDB" id="A0A5B0LXQ3"/>
<gene>
    <name evidence="2" type="ORF">PGT21_004632</name>
</gene>
<dbReference type="EMBL" id="VSWC01000183">
    <property type="protein sequence ID" value="KAA1068876.1"/>
    <property type="molecule type" value="Genomic_DNA"/>
</dbReference>
<dbReference type="Proteomes" id="UP000324748">
    <property type="component" value="Unassembled WGS sequence"/>
</dbReference>
<evidence type="ECO:0000313" key="2">
    <source>
        <dbReference type="EMBL" id="KAA1068876.1"/>
    </source>
</evidence>
<feature type="compositionally biased region" description="Basic and acidic residues" evidence="1">
    <location>
        <begin position="138"/>
        <end position="153"/>
    </location>
</feature>
<sequence length="653" mass="75096">MRSSNQSKKLARLERSFALTGSISSPYSTISPPVHNSQNSEHTTQHDKSMRFSRITKDKGFGARHRDILACAIGVAFACNSALGELGFDVEDLFHDWTYEPPNLDDIWRQPTSPAPQVQLTSPWNAQHTPTWTPQHIEPPRAADSEARKRDFELGPSTFNPSAASLPLTPHNENRAGLGSNQSDQRPAGSLMNFPDTLQNLHFSRLDGPFTDAVSVNPTWNPSTHGTLSQVHINQEPTIPTWQYSQAAAADAQNHELDLWHLPWSPAPEFSPQLPASKRPKTQRKPSSINIATENSFEKKHREEHHNLEAPTDQNANQLPATLNGADAVIKKPVRTKSRRTRINALPETPQINLDPTFPASAASALWSSITNTSQEKMSQLTGPDALKFERLVFKEETFKYTGLWPDHYMHRDKIKRLNRAVRYFPEYDGLFMHKDRPKENASLIEKFTHRESAPATEPQDYVPLSQAKRETARQNFWSNSSRTMLPLNYLWLRFWENRSGMSLHMDFRTLERDLHPNPNDFFILFLFYVDMIHTITESDRDPATEREFFQHAVNAFQGYRKSDQFKEKIRQHLYIFKDVNEGGQTEQFVRPSPRVALWYYLQYWMDLPHNNLWNHLGRAQMSLVKGFFNDIFAYSIRHFNLKLLAASSNFQP</sequence>
<reference evidence="2 3" key="1">
    <citation type="submission" date="2019-05" db="EMBL/GenBank/DDBJ databases">
        <title>Emergence of the Ug99 lineage of the wheat stem rust pathogen through somatic hybridization.</title>
        <authorList>
            <person name="Li F."/>
            <person name="Upadhyaya N.M."/>
            <person name="Sperschneider J."/>
            <person name="Matny O."/>
            <person name="Nguyen-Phuc H."/>
            <person name="Mago R."/>
            <person name="Raley C."/>
            <person name="Miller M.E."/>
            <person name="Silverstein K.A.T."/>
            <person name="Henningsen E."/>
            <person name="Hirsch C.D."/>
            <person name="Visser B."/>
            <person name="Pretorius Z.A."/>
            <person name="Steffenson B.J."/>
            <person name="Schwessinger B."/>
            <person name="Dodds P.N."/>
            <person name="Figueroa M."/>
        </authorList>
    </citation>
    <scope>NUCLEOTIDE SEQUENCE [LARGE SCALE GENOMIC DNA]</scope>
    <source>
        <strain evidence="2">21-0</strain>
    </source>
</reference>
<accession>A0A5B0LXQ3</accession>
<name>A0A5B0LXQ3_PUCGR</name>
<feature type="region of interest" description="Disordered" evidence="1">
    <location>
        <begin position="109"/>
        <end position="195"/>
    </location>
</feature>
<dbReference type="OrthoDB" id="10284575at2759"/>
<comment type="caution">
    <text evidence="2">The sequence shown here is derived from an EMBL/GenBank/DDBJ whole genome shotgun (WGS) entry which is preliminary data.</text>
</comment>
<feature type="compositionally biased region" description="Polar residues" evidence="1">
    <location>
        <begin position="285"/>
        <end position="295"/>
    </location>
</feature>
<feature type="compositionally biased region" description="Basic and acidic residues" evidence="1">
    <location>
        <begin position="296"/>
        <end position="305"/>
    </location>
</feature>
<organism evidence="2 3">
    <name type="scientific">Puccinia graminis f. sp. tritici</name>
    <dbReference type="NCBI Taxonomy" id="56615"/>
    <lineage>
        <taxon>Eukaryota</taxon>
        <taxon>Fungi</taxon>
        <taxon>Dikarya</taxon>
        <taxon>Basidiomycota</taxon>
        <taxon>Pucciniomycotina</taxon>
        <taxon>Pucciniomycetes</taxon>
        <taxon>Pucciniales</taxon>
        <taxon>Pucciniaceae</taxon>
        <taxon>Puccinia</taxon>
    </lineage>
</organism>
<feature type="region of interest" description="Disordered" evidence="1">
    <location>
        <begin position="28"/>
        <end position="51"/>
    </location>
</feature>
<evidence type="ECO:0000313" key="3">
    <source>
        <dbReference type="Proteomes" id="UP000324748"/>
    </source>
</evidence>
<proteinExistence type="predicted"/>